<feature type="region of interest" description="Disordered" evidence="1">
    <location>
        <begin position="1"/>
        <end position="22"/>
    </location>
</feature>
<organism evidence="2 3">
    <name type="scientific">Streptomyces diastatochromogenes</name>
    <dbReference type="NCBI Taxonomy" id="42236"/>
    <lineage>
        <taxon>Bacteria</taxon>
        <taxon>Bacillati</taxon>
        <taxon>Actinomycetota</taxon>
        <taxon>Actinomycetes</taxon>
        <taxon>Kitasatosporales</taxon>
        <taxon>Streptomycetaceae</taxon>
        <taxon>Streptomyces</taxon>
    </lineage>
</organism>
<dbReference type="RefSeq" id="WP_094217467.1">
    <property type="nucleotide sequence ID" value="NZ_MCGQ01000014.1"/>
</dbReference>
<keyword evidence="3" id="KW-1185">Reference proteome</keyword>
<dbReference type="AlphaFoldDB" id="A0A233SGQ3"/>
<dbReference type="EMBL" id="MCGQ01000014">
    <property type="protein sequence ID" value="OXY94831.1"/>
    <property type="molecule type" value="Genomic_DNA"/>
</dbReference>
<dbReference type="Proteomes" id="UP000215483">
    <property type="component" value="Unassembled WGS sequence"/>
</dbReference>
<gene>
    <name evidence="2" type="ORF">BEK98_17025</name>
</gene>
<reference evidence="2 3" key="1">
    <citation type="submission" date="2016-07" db="EMBL/GenBank/DDBJ databases">
        <title>Draft genome of Streptomyces diastatochromogenes.</title>
        <authorList>
            <person name="Podduturi R."/>
            <person name="Lukassen M.B."/>
            <person name="Clausen N."/>
            <person name="Nielsen J.L."/>
            <person name="Jorgensen N.O."/>
        </authorList>
    </citation>
    <scope>NUCLEOTIDE SEQUENCE [LARGE SCALE GENOMIC DNA]</scope>
    <source>
        <strain evidence="2 3">DSM 40608</strain>
    </source>
</reference>
<proteinExistence type="predicted"/>
<protein>
    <submittedName>
        <fullName evidence="2">Uncharacterized protein</fullName>
    </submittedName>
</protein>
<accession>A0A233SGQ3</accession>
<evidence type="ECO:0000313" key="3">
    <source>
        <dbReference type="Proteomes" id="UP000215483"/>
    </source>
</evidence>
<comment type="caution">
    <text evidence="2">The sequence shown here is derived from an EMBL/GenBank/DDBJ whole genome shotgun (WGS) entry which is preliminary data.</text>
</comment>
<evidence type="ECO:0000313" key="2">
    <source>
        <dbReference type="EMBL" id="OXY94831.1"/>
    </source>
</evidence>
<sequence>MRLAREADELGPPRPSGRVRTPLLSHVRELHAEHRNSLDLDDAAGRRVPARFGERIDTPVR</sequence>
<evidence type="ECO:0000256" key="1">
    <source>
        <dbReference type="SAM" id="MobiDB-lite"/>
    </source>
</evidence>
<name>A0A233SGQ3_STRDA</name>